<name>A0ABP3DCU7_9PSEU</name>
<evidence type="ECO:0000259" key="1">
    <source>
        <dbReference type="Pfam" id="PF13391"/>
    </source>
</evidence>
<evidence type="ECO:0000313" key="2">
    <source>
        <dbReference type="EMBL" id="GAA0229253.1"/>
    </source>
</evidence>
<comment type="caution">
    <text evidence="2">The sequence shown here is derived from an EMBL/GenBank/DDBJ whole genome shotgun (WGS) entry which is preliminary data.</text>
</comment>
<gene>
    <name evidence="2" type="ORF">GCM10010492_29580</name>
</gene>
<feature type="domain" description="HNH nuclease" evidence="1">
    <location>
        <begin position="53"/>
        <end position="106"/>
    </location>
</feature>
<dbReference type="Proteomes" id="UP001500416">
    <property type="component" value="Unassembled WGS sequence"/>
</dbReference>
<accession>A0ABP3DCU7</accession>
<dbReference type="Pfam" id="PF13391">
    <property type="entry name" value="HNH_2"/>
    <property type="match status" value="1"/>
</dbReference>
<proteinExistence type="predicted"/>
<dbReference type="EMBL" id="BAAABU010000005">
    <property type="protein sequence ID" value="GAA0229253.1"/>
    <property type="molecule type" value="Genomic_DNA"/>
</dbReference>
<protein>
    <recommendedName>
        <fullName evidence="1">HNH nuclease domain-containing protein</fullName>
    </recommendedName>
</protein>
<organism evidence="2 3">
    <name type="scientific">Saccharothrix mutabilis subsp. mutabilis</name>
    <dbReference type="NCBI Taxonomy" id="66855"/>
    <lineage>
        <taxon>Bacteria</taxon>
        <taxon>Bacillati</taxon>
        <taxon>Actinomycetota</taxon>
        <taxon>Actinomycetes</taxon>
        <taxon>Pseudonocardiales</taxon>
        <taxon>Pseudonocardiaceae</taxon>
        <taxon>Saccharothrix</taxon>
    </lineage>
</organism>
<dbReference type="InterPro" id="IPR003615">
    <property type="entry name" value="HNH_nuc"/>
</dbReference>
<evidence type="ECO:0000313" key="3">
    <source>
        <dbReference type="Proteomes" id="UP001500416"/>
    </source>
</evidence>
<keyword evidence="3" id="KW-1185">Reference proteome</keyword>
<sequence>MVTKNPAAVSLGYAPDARDRQFAVLDRTAVAKYRVEQGALRHVLIGDAAVGTCALCGRELPVNLLVAAHIKQRAECSDDERNDLRNVAMLACSLGCDRLFELGYVTVGPDGTVLATPAEGALAEQLAILAGRVSHAHHAASAGYFAWHREHVFERGVRSVVGGGR</sequence>
<reference evidence="3" key="1">
    <citation type="journal article" date="2019" name="Int. J. Syst. Evol. Microbiol.">
        <title>The Global Catalogue of Microorganisms (GCM) 10K type strain sequencing project: providing services to taxonomists for standard genome sequencing and annotation.</title>
        <authorList>
            <consortium name="The Broad Institute Genomics Platform"/>
            <consortium name="The Broad Institute Genome Sequencing Center for Infectious Disease"/>
            <person name="Wu L."/>
            <person name="Ma J."/>
        </authorList>
    </citation>
    <scope>NUCLEOTIDE SEQUENCE [LARGE SCALE GENOMIC DNA]</scope>
    <source>
        <strain evidence="3">JCM 3380</strain>
    </source>
</reference>